<reference evidence="3" key="1">
    <citation type="submission" date="2021-01" db="EMBL/GenBank/DDBJ databases">
        <authorList>
            <person name="Corre E."/>
            <person name="Pelletier E."/>
            <person name="Niang G."/>
            <person name="Scheremetjew M."/>
            <person name="Finn R."/>
            <person name="Kale V."/>
            <person name="Holt S."/>
            <person name="Cochrane G."/>
            <person name="Meng A."/>
            <person name="Brown T."/>
            <person name="Cohen L."/>
        </authorList>
    </citation>
    <scope>NUCLEOTIDE SEQUENCE</scope>
    <source>
        <strain evidence="3">CCMP147</strain>
    </source>
</reference>
<sequence>MTNSPPDVFVGGSGSGDKQNGSGEKRESAVPKKSSRDERWMERYRDFVAHWDESKRELDPTTMGTNERLSLLKWMREQRVGLGPLRENSRRRQWQSGRQQQRQRKTKKESESKVGDDGVVEGSQNAKDGTGGDDAGETDDEAKKQGSENSGKGTSKSTGRRKAYASTPAHLERIRLLDAAGFDWYFSRRGEKAVVLAKAKAKADASNKHQIQWRAKFDELKAFHERHGHSDVAPGLEGYTKQLSDWSARQRCLRRAGSEGGGRGSSSLTEERIELLDGIGFAWVEKKPRTSSSSTEPTRKRAVRAEKQREEREAKWREKERASIVRAEKLREAQKCFRNGSKSRGGS</sequence>
<accession>A0A7R9Z3P0</accession>
<evidence type="ECO:0000259" key="2">
    <source>
        <dbReference type="Pfam" id="PF03457"/>
    </source>
</evidence>
<dbReference type="AlphaFoldDB" id="A0A7R9Z3P0"/>
<feature type="region of interest" description="Disordered" evidence="1">
    <location>
        <begin position="1"/>
        <end position="167"/>
    </location>
</feature>
<dbReference type="Pfam" id="PF03457">
    <property type="entry name" value="HA"/>
    <property type="match status" value="1"/>
</dbReference>
<protein>
    <recommendedName>
        <fullName evidence="2">Helicase-associated domain-containing protein</fullName>
    </recommendedName>
</protein>
<dbReference type="Gene3D" id="6.10.140.530">
    <property type="match status" value="1"/>
</dbReference>
<organism evidence="3">
    <name type="scientific">Pseudictyota dubia</name>
    <dbReference type="NCBI Taxonomy" id="2749911"/>
    <lineage>
        <taxon>Eukaryota</taxon>
        <taxon>Sar</taxon>
        <taxon>Stramenopiles</taxon>
        <taxon>Ochrophyta</taxon>
        <taxon>Bacillariophyta</taxon>
        <taxon>Mediophyceae</taxon>
        <taxon>Biddulphiophycidae</taxon>
        <taxon>Eupodiscales</taxon>
        <taxon>Odontellaceae</taxon>
        <taxon>Pseudictyota</taxon>
    </lineage>
</organism>
<feature type="compositionally biased region" description="Polar residues" evidence="1">
    <location>
        <begin position="147"/>
        <end position="157"/>
    </location>
</feature>
<feature type="compositionally biased region" description="Basic and acidic residues" evidence="1">
    <location>
        <begin position="297"/>
        <end position="321"/>
    </location>
</feature>
<evidence type="ECO:0000256" key="1">
    <source>
        <dbReference type="SAM" id="MobiDB-lite"/>
    </source>
</evidence>
<proteinExistence type="predicted"/>
<name>A0A7R9Z3P0_9STRA</name>
<feature type="region of interest" description="Disordered" evidence="1">
    <location>
        <begin position="286"/>
        <end position="321"/>
    </location>
</feature>
<gene>
    <name evidence="3" type="ORF">TDUB1175_LOCUS6063</name>
</gene>
<feature type="compositionally biased region" description="Basic and acidic residues" evidence="1">
    <location>
        <begin position="23"/>
        <end position="59"/>
    </location>
</feature>
<dbReference type="EMBL" id="HBED01012169">
    <property type="protein sequence ID" value="CAD8302711.1"/>
    <property type="molecule type" value="Transcribed_RNA"/>
</dbReference>
<dbReference type="PANTHER" id="PTHR33418">
    <property type="entry name" value="HELICASE-ASSOCIATED"/>
    <property type="match status" value="1"/>
</dbReference>
<feature type="domain" description="Helicase-associated" evidence="2">
    <location>
        <begin position="210"/>
        <end position="281"/>
    </location>
</feature>
<evidence type="ECO:0000313" key="3">
    <source>
        <dbReference type="EMBL" id="CAD8302711.1"/>
    </source>
</evidence>
<dbReference type="InterPro" id="IPR005114">
    <property type="entry name" value="Helicase_assoc"/>
</dbReference>
<dbReference type="PANTHER" id="PTHR33418:SF1">
    <property type="entry name" value="HELICASE-ASSOCIATED DOMAIN-CONTAINING PROTEIN"/>
    <property type="match status" value="1"/>
</dbReference>